<dbReference type="GO" id="GO:0005053">
    <property type="term" value="F:peroxisome matrix targeting signal-2 binding"/>
    <property type="evidence" value="ECO:0000318"/>
    <property type="project" value="GO_Central"/>
</dbReference>
<dbReference type="Gramene" id="EFJ30689">
    <property type="protein sequence ID" value="EFJ30689"/>
    <property type="gene ID" value="SELMODRAFT_89039"/>
</dbReference>
<feature type="repeat" description="WD" evidence="11">
    <location>
        <begin position="187"/>
        <end position="229"/>
    </location>
</feature>
<evidence type="ECO:0000256" key="8">
    <source>
        <dbReference type="ARBA" id="ARBA00023140"/>
    </source>
</evidence>
<keyword evidence="8" id="KW-0576">Peroxisome</keyword>
<evidence type="ECO:0000256" key="6">
    <source>
        <dbReference type="ARBA" id="ARBA00022737"/>
    </source>
</evidence>
<organism evidence="14">
    <name type="scientific">Selaginella moellendorffii</name>
    <name type="common">Spikemoss</name>
    <dbReference type="NCBI Taxonomy" id="88036"/>
    <lineage>
        <taxon>Eukaryota</taxon>
        <taxon>Viridiplantae</taxon>
        <taxon>Streptophyta</taxon>
        <taxon>Embryophyta</taxon>
        <taxon>Tracheophyta</taxon>
        <taxon>Lycopodiopsida</taxon>
        <taxon>Selaginellales</taxon>
        <taxon>Selaginellaceae</taxon>
        <taxon>Selaginella</taxon>
    </lineage>
</organism>
<dbReference type="SUPFAM" id="SSF50978">
    <property type="entry name" value="WD40 repeat-like"/>
    <property type="match status" value="1"/>
</dbReference>
<evidence type="ECO:0000256" key="4">
    <source>
        <dbReference type="ARBA" id="ARBA00022490"/>
    </source>
</evidence>
<dbReference type="InterPro" id="IPR015943">
    <property type="entry name" value="WD40/YVTN_repeat-like_dom_sf"/>
</dbReference>
<evidence type="ECO:0000256" key="10">
    <source>
        <dbReference type="ARBA" id="ARBA00032565"/>
    </source>
</evidence>
<evidence type="ECO:0000256" key="5">
    <source>
        <dbReference type="ARBA" id="ARBA00022574"/>
    </source>
</evidence>
<dbReference type="STRING" id="88036.D8RAU3"/>
<dbReference type="PROSITE" id="PS50082">
    <property type="entry name" value="WD_REPEATS_2"/>
    <property type="match status" value="5"/>
</dbReference>
<proteinExistence type="inferred from homology"/>
<evidence type="ECO:0000256" key="11">
    <source>
        <dbReference type="PROSITE-ProRule" id="PRU00221"/>
    </source>
</evidence>
<dbReference type="AlphaFoldDB" id="D8RAU3"/>
<keyword evidence="14" id="KW-1185">Reference proteome</keyword>
<dbReference type="GO" id="GO:0016558">
    <property type="term" value="P:protein import into peroxisome matrix"/>
    <property type="evidence" value="ECO:0000318"/>
    <property type="project" value="GO_Central"/>
</dbReference>
<dbReference type="HOGENOM" id="CLU_046581_0_0_1"/>
<feature type="repeat" description="WD" evidence="11">
    <location>
        <begin position="231"/>
        <end position="264"/>
    </location>
</feature>
<keyword evidence="5 11" id="KW-0853">WD repeat</keyword>
<dbReference type="PANTHER" id="PTHR46027">
    <property type="entry name" value="PEROXISOMAL TARGETING SIGNAL 2 RECEPTOR"/>
    <property type="match status" value="1"/>
</dbReference>
<feature type="domain" description="EIPR1-like beta-propeller" evidence="12">
    <location>
        <begin position="150"/>
        <end position="263"/>
    </location>
</feature>
<dbReference type="InterPro" id="IPR036322">
    <property type="entry name" value="WD40_repeat_dom_sf"/>
</dbReference>
<evidence type="ECO:0000256" key="7">
    <source>
        <dbReference type="ARBA" id="ARBA00022927"/>
    </source>
</evidence>
<reference evidence="13 14" key="1">
    <citation type="journal article" date="2011" name="Science">
        <title>The Selaginella genome identifies genetic changes associated with the evolution of vascular plants.</title>
        <authorList>
            <person name="Banks J.A."/>
            <person name="Nishiyama T."/>
            <person name="Hasebe M."/>
            <person name="Bowman J.L."/>
            <person name="Gribskov M."/>
            <person name="dePamphilis C."/>
            <person name="Albert V.A."/>
            <person name="Aono N."/>
            <person name="Aoyama T."/>
            <person name="Ambrose B.A."/>
            <person name="Ashton N.W."/>
            <person name="Axtell M.J."/>
            <person name="Barker E."/>
            <person name="Barker M.S."/>
            <person name="Bennetzen J.L."/>
            <person name="Bonawitz N.D."/>
            <person name="Chapple C."/>
            <person name="Cheng C."/>
            <person name="Correa L.G."/>
            <person name="Dacre M."/>
            <person name="DeBarry J."/>
            <person name="Dreyer I."/>
            <person name="Elias M."/>
            <person name="Engstrom E.M."/>
            <person name="Estelle M."/>
            <person name="Feng L."/>
            <person name="Finet C."/>
            <person name="Floyd S.K."/>
            <person name="Frommer W.B."/>
            <person name="Fujita T."/>
            <person name="Gramzow L."/>
            <person name="Gutensohn M."/>
            <person name="Harholt J."/>
            <person name="Hattori M."/>
            <person name="Heyl A."/>
            <person name="Hirai T."/>
            <person name="Hiwatashi Y."/>
            <person name="Ishikawa M."/>
            <person name="Iwata M."/>
            <person name="Karol K.G."/>
            <person name="Koehler B."/>
            <person name="Kolukisaoglu U."/>
            <person name="Kubo M."/>
            <person name="Kurata T."/>
            <person name="Lalonde S."/>
            <person name="Li K."/>
            <person name="Li Y."/>
            <person name="Litt A."/>
            <person name="Lyons E."/>
            <person name="Manning G."/>
            <person name="Maruyama T."/>
            <person name="Michael T.P."/>
            <person name="Mikami K."/>
            <person name="Miyazaki S."/>
            <person name="Morinaga S."/>
            <person name="Murata T."/>
            <person name="Mueller-Roeber B."/>
            <person name="Nelson D.R."/>
            <person name="Obara M."/>
            <person name="Oguri Y."/>
            <person name="Olmstead R.G."/>
            <person name="Onodera N."/>
            <person name="Petersen B.L."/>
            <person name="Pils B."/>
            <person name="Prigge M."/>
            <person name="Rensing S.A."/>
            <person name="Riano-Pachon D.M."/>
            <person name="Roberts A.W."/>
            <person name="Sato Y."/>
            <person name="Scheller H.V."/>
            <person name="Schulz B."/>
            <person name="Schulz C."/>
            <person name="Shakirov E.V."/>
            <person name="Shibagaki N."/>
            <person name="Shinohara N."/>
            <person name="Shippen D.E."/>
            <person name="Soerensen I."/>
            <person name="Sotooka R."/>
            <person name="Sugimoto N."/>
            <person name="Sugita M."/>
            <person name="Sumikawa N."/>
            <person name="Tanurdzic M."/>
            <person name="Theissen G."/>
            <person name="Ulvskov P."/>
            <person name="Wakazuki S."/>
            <person name="Weng J.K."/>
            <person name="Willats W.W."/>
            <person name="Wipf D."/>
            <person name="Wolf P.G."/>
            <person name="Yang L."/>
            <person name="Zimmer A.D."/>
            <person name="Zhu Q."/>
            <person name="Mitros T."/>
            <person name="Hellsten U."/>
            <person name="Loque D."/>
            <person name="Otillar R."/>
            <person name="Salamov A."/>
            <person name="Schmutz J."/>
            <person name="Shapiro H."/>
            <person name="Lindquist E."/>
            <person name="Lucas S."/>
            <person name="Rokhsar D."/>
            <person name="Grigoriev I.V."/>
        </authorList>
    </citation>
    <scope>NUCLEOTIDE SEQUENCE [LARGE SCALE GENOMIC DNA]</scope>
</reference>
<dbReference type="Pfam" id="PF23609">
    <property type="entry name" value="Beta-prop_EIPR1"/>
    <property type="match status" value="1"/>
</dbReference>
<dbReference type="PROSITE" id="PS50294">
    <property type="entry name" value="WD_REPEATS_REGION"/>
    <property type="match status" value="3"/>
</dbReference>
<keyword evidence="3" id="KW-0813">Transport</keyword>
<keyword evidence="6" id="KW-0677">Repeat</keyword>
<comment type="subcellular location">
    <subcellularLocation>
        <location evidence="2">Cytoplasm</location>
        <location evidence="2">Cytosol</location>
    </subcellularLocation>
    <subcellularLocation>
        <location evidence="1">Peroxisome matrix</location>
    </subcellularLocation>
</comment>
<keyword evidence="7" id="KW-0653">Protein transport</keyword>
<evidence type="ECO:0000256" key="2">
    <source>
        <dbReference type="ARBA" id="ARBA00004514"/>
    </source>
</evidence>
<name>D8RAU3_SELML</name>
<dbReference type="GO" id="GO:0005782">
    <property type="term" value="C:peroxisomal matrix"/>
    <property type="evidence" value="ECO:0000318"/>
    <property type="project" value="GO_Central"/>
</dbReference>
<dbReference type="SMART" id="SM00320">
    <property type="entry name" value="WD40"/>
    <property type="match status" value="6"/>
</dbReference>
<dbReference type="Pfam" id="PF00400">
    <property type="entry name" value="WD40"/>
    <property type="match status" value="2"/>
</dbReference>
<evidence type="ECO:0000313" key="13">
    <source>
        <dbReference type="EMBL" id="EFJ30689.1"/>
    </source>
</evidence>
<dbReference type="Proteomes" id="UP000001514">
    <property type="component" value="Unassembled WGS sequence"/>
</dbReference>
<dbReference type="EMBL" id="GL377575">
    <property type="protein sequence ID" value="EFJ30689.1"/>
    <property type="molecule type" value="Genomic_DNA"/>
</dbReference>
<evidence type="ECO:0000313" key="14">
    <source>
        <dbReference type="Proteomes" id="UP000001514"/>
    </source>
</evidence>
<feature type="repeat" description="WD" evidence="11">
    <location>
        <begin position="144"/>
        <end position="186"/>
    </location>
</feature>
<dbReference type="InterPro" id="IPR044536">
    <property type="entry name" value="PEX7"/>
</dbReference>
<dbReference type="GO" id="GO:0005829">
    <property type="term" value="C:cytosol"/>
    <property type="evidence" value="ECO:0000318"/>
    <property type="project" value="GO_Central"/>
</dbReference>
<keyword evidence="4" id="KW-0963">Cytoplasm</keyword>
<gene>
    <name evidence="13" type="ORF">SELMODRAFT_89039</name>
</gene>
<comment type="similarity">
    <text evidence="9">Belongs to the WD repeat peroxin-7 family.</text>
</comment>
<protein>
    <recommendedName>
        <fullName evidence="10">Peroxin-7</fullName>
    </recommendedName>
</protein>
<dbReference type="KEGG" id="smo:SELMODRAFT_89039"/>
<accession>D8RAU3</accession>
<dbReference type="FunCoup" id="D8RAU3">
    <property type="interactions" value="1630"/>
</dbReference>
<evidence type="ECO:0000259" key="12">
    <source>
        <dbReference type="Pfam" id="PF23609"/>
    </source>
</evidence>
<dbReference type="InterPro" id="IPR020472">
    <property type="entry name" value="WD40_PAC1"/>
</dbReference>
<dbReference type="PROSITE" id="PS00678">
    <property type="entry name" value="WD_REPEATS_1"/>
    <property type="match status" value="1"/>
</dbReference>
<evidence type="ECO:0000256" key="1">
    <source>
        <dbReference type="ARBA" id="ARBA00004253"/>
    </source>
</evidence>
<dbReference type="InterPro" id="IPR001680">
    <property type="entry name" value="WD40_rpt"/>
</dbReference>
<feature type="repeat" description="WD" evidence="11">
    <location>
        <begin position="71"/>
        <end position="88"/>
    </location>
</feature>
<dbReference type="PRINTS" id="PR00320">
    <property type="entry name" value="GPROTEINBRPT"/>
</dbReference>
<dbReference type="Gene3D" id="2.130.10.10">
    <property type="entry name" value="YVTN repeat-like/Quinoprotein amine dehydrogenase"/>
    <property type="match status" value="1"/>
</dbReference>
<dbReference type="InterPro" id="IPR019775">
    <property type="entry name" value="WD40_repeat_CS"/>
</dbReference>
<dbReference type="InParanoid" id="D8RAU3"/>
<evidence type="ECO:0000256" key="9">
    <source>
        <dbReference type="ARBA" id="ARBA00024017"/>
    </source>
</evidence>
<feature type="repeat" description="WD" evidence="11">
    <location>
        <begin position="101"/>
        <end position="143"/>
    </location>
</feature>
<dbReference type="OrthoDB" id="273771at2759"/>
<dbReference type="PANTHER" id="PTHR46027:SF1">
    <property type="entry name" value="PEROXISOMAL TARGETING SIGNAL 2 RECEPTOR"/>
    <property type="match status" value="1"/>
</dbReference>
<sequence length="316" mass="35428">MPAFKAAFNGYSVEFSPFSETLLAVATSQNFGIIGNGRQYVLQLHPSGGIAELCSFDTADGLYDCTWAEDNEHILVSASADGSVKVWDTALPRHANPIRSFEEHGHEVNSVDWNLVRKDCFLSSAWDDTAKLWAIDAPRSLRTFAEHSYCVYTAVWNPRHADVFLTASGDCTLRVWDVRDPHASLVIPGHQLEILACDWSKYNECVLVSGSVDKTIKVWDVRNPRREMSSLQGHGYAVRRVKFSPHHASVIASCSYDMTVCMWDYMAPEDALLARYDHHTEFAIGIDMSPHVEGLLASTAWDETVYVWQHGMDPRA</sequence>
<dbReference type="OMA" id="FAVHWNL"/>
<dbReference type="eggNOG" id="KOG0277">
    <property type="taxonomic scope" value="Eukaryota"/>
</dbReference>
<evidence type="ECO:0000256" key="3">
    <source>
        <dbReference type="ARBA" id="ARBA00022448"/>
    </source>
</evidence>
<dbReference type="InterPro" id="IPR059104">
    <property type="entry name" value="Beta-prop_EIPR1-like"/>
</dbReference>